<evidence type="ECO:0000313" key="11">
    <source>
        <dbReference type="EMBL" id="GFO29534.1"/>
    </source>
</evidence>
<dbReference type="GO" id="GO:0003964">
    <property type="term" value="F:RNA-directed DNA polymerase activity"/>
    <property type="evidence" value="ECO:0007669"/>
    <property type="project" value="UniProtKB-KW"/>
</dbReference>
<dbReference type="GO" id="GO:0046872">
    <property type="term" value="F:metal ion binding"/>
    <property type="evidence" value="ECO:0007669"/>
    <property type="project" value="UniProtKB-KW"/>
</dbReference>
<dbReference type="InterPro" id="IPR012337">
    <property type="entry name" value="RNaseH-like_sf"/>
</dbReference>
<feature type="domain" description="Integrase catalytic" evidence="10">
    <location>
        <begin position="42"/>
        <end position="163"/>
    </location>
</feature>
<dbReference type="EMBL" id="BLXT01006168">
    <property type="protein sequence ID" value="GFO29534.1"/>
    <property type="molecule type" value="Genomic_DNA"/>
</dbReference>
<dbReference type="Proteomes" id="UP000735302">
    <property type="component" value="Unassembled WGS sequence"/>
</dbReference>
<dbReference type="GO" id="GO:0003676">
    <property type="term" value="F:nucleic acid binding"/>
    <property type="evidence" value="ECO:0007669"/>
    <property type="project" value="InterPro"/>
</dbReference>
<organism evidence="11 12">
    <name type="scientific">Plakobranchus ocellatus</name>
    <dbReference type="NCBI Taxonomy" id="259542"/>
    <lineage>
        <taxon>Eukaryota</taxon>
        <taxon>Metazoa</taxon>
        <taxon>Spiralia</taxon>
        <taxon>Lophotrochozoa</taxon>
        <taxon>Mollusca</taxon>
        <taxon>Gastropoda</taxon>
        <taxon>Heterobranchia</taxon>
        <taxon>Euthyneura</taxon>
        <taxon>Panpulmonata</taxon>
        <taxon>Sacoglossa</taxon>
        <taxon>Placobranchoidea</taxon>
        <taxon>Plakobranchidae</taxon>
        <taxon>Plakobranchus</taxon>
    </lineage>
</organism>
<keyword evidence="3" id="KW-0255">Endonuclease</keyword>
<keyword evidence="5" id="KW-0460">Magnesium</keyword>
<dbReference type="PROSITE" id="PS50994">
    <property type="entry name" value="INTEGRASE"/>
    <property type="match status" value="1"/>
</dbReference>
<dbReference type="GO" id="GO:0003887">
    <property type="term" value="F:DNA-directed DNA polymerase activity"/>
    <property type="evidence" value="ECO:0007669"/>
    <property type="project" value="UniProtKB-KW"/>
</dbReference>
<comment type="caution">
    <text evidence="11">The sequence shown here is derived from an EMBL/GenBank/DDBJ whole genome shotgun (WGS) entry which is preliminary data.</text>
</comment>
<dbReference type="GO" id="GO:0006310">
    <property type="term" value="P:DNA recombination"/>
    <property type="evidence" value="ECO:0007669"/>
    <property type="project" value="UniProtKB-KW"/>
</dbReference>
<evidence type="ECO:0000259" key="10">
    <source>
        <dbReference type="PROSITE" id="PS50994"/>
    </source>
</evidence>
<keyword evidence="4" id="KW-0378">Hydrolase</keyword>
<name>A0AAV4CFI4_9GAST</name>
<keyword evidence="12" id="KW-1185">Reference proteome</keyword>
<keyword evidence="1" id="KW-0540">Nuclease</keyword>
<evidence type="ECO:0000256" key="8">
    <source>
        <dbReference type="ARBA" id="ARBA00022932"/>
    </source>
</evidence>
<dbReference type="PANTHER" id="PTHR42648:SF11">
    <property type="entry name" value="TRANSPOSON TY4-P GAG-POL POLYPROTEIN"/>
    <property type="match status" value="1"/>
</dbReference>
<dbReference type="Pfam" id="PF00665">
    <property type="entry name" value="rve"/>
    <property type="match status" value="1"/>
</dbReference>
<evidence type="ECO:0000256" key="2">
    <source>
        <dbReference type="ARBA" id="ARBA00022723"/>
    </source>
</evidence>
<gene>
    <name evidence="11" type="ORF">PoB_005603900</name>
</gene>
<reference evidence="11 12" key="1">
    <citation type="journal article" date="2021" name="Elife">
        <title>Chloroplast acquisition without the gene transfer in kleptoplastic sea slugs, Plakobranchus ocellatus.</title>
        <authorList>
            <person name="Maeda T."/>
            <person name="Takahashi S."/>
            <person name="Yoshida T."/>
            <person name="Shimamura S."/>
            <person name="Takaki Y."/>
            <person name="Nagai Y."/>
            <person name="Toyoda A."/>
            <person name="Suzuki Y."/>
            <person name="Arimoto A."/>
            <person name="Ishii H."/>
            <person name="Satoh N."/>
            <person name="Nishiyama T."/>
            <person name="Hasebe M."/>
            <person name="Maruyama T."/>
            <person name="Minagawa J."/>
            <person name="Obokata J."/>
            <person name="Shigenobu S."/>
        </authorList>
    </citation>
    <scope>NUCLEOTIDE SEQUENCE [LARGE SCALE GENOMIC DNA]</scope>
</reference>
<evidence type="ECO:0000256" key="6">
    <source>
        <dbReference type="ARBA" id="ARBA00022908"/>
    </source>
</evidence>
<dbReference type="SUPFAM" id="SSF53098">
    <property type="entry name" value="Ribonuclease H-like"/>
    <property type="match status" value="1"/>
</dbReference>
<evidence type="ECO:0000256" key="7">
    <source>
        <dbReference type="ARBA" id="ARBA00022918"/>
    </source>
</evidence>
<dbReference type="PANTHER" id="PTHR42648">
    <property type="entry name" value="TRANSPOSASE, PUTATIVE-RELATED"/>
    <property type="match status" value="1"/>
</dbReference>
<dbReference type="Gene3D" id="3.30.420.10">
    <property type="entry name" value="Ribonuclease H-like superfamily/Ribonuclease H"/>
    <property type="match status" value="1"/>
</dbReference>
<keyword evidence="6" id="KW-0229">DNA integration</keyword>
<evidence type="ECO:0000256" key="3">
    <source>
        <dbReference type="ARBA" id="ARBA00022759"/>
    </source>
</evidence>
<evidence type="ECO:0000256" key="1">
    <source>
        <dbReference type="ARBA" id="ARBA00022722"/>
    </source>
</evidence>
<dbReference type="AlphaFoldDB" id="A0AAV4CFI4"/>
<evidence type="ECO:0000256" key="9">
    <source>
        <dbReference type="ARBA" id="ARBA00023172"/>
    </source>
</evidence>
<dbReference type="InterPro" id="IPR001584">
    <property type="entry name" value="Integrase_cat-core"/>
</dbReference>
<evidence type="ECO:0000313" key="12">
    <source>
        <dbReference type="Proteomes" id="UP000735302"/>
    </source>
</evidence>
<protein>
    <submittedName>
        <fullName evidence="11">Pro-pol polyprotein</fullName>
    </submittedName>
</protein>
<evidence type="ECO:0000256" key="4">
    <source>
        <dbReference type="ARBA" id="ARBA00022801"/>
    </source>
</evidence>
<keyword evidence="9" id="KW-0233">DNA recombination</keyword>
<dbReference type="GO" id="GO:0004519">
    <property type="term" value="F:endonuclease activity"/>
    <property type="evidence" value="ECO:0007669"/>
    <property type="project" value="UniProtKB-KW"/>
</dbReference>
<dbReference type="InterPro" id="IPR036397">
    <property type="entry name" value="RNaseH_sf"/>
</dbReference>
<keyword evidence="8" id="KW-0548">Nucleotidyltransferase</keyword>
<keyword evidence="7" id="KW-0695">RNA-directed DNA polymerase</keyword>
<sequence>MGHCNREDLLKLESKVEGMKITDRSSKFQCHVCPQAKLSNTRSRVPDTTARKPFDLVHIEPESLDGHKYSLVCVDSFSNLTFVYFLKSKGDAHEAFEQFLADIAPYGSVKSVRSDQGGEFISQKFTSMLVRHKIRHEMSAPYSQHQNGKAERAWRTLFEMARC</sequence>
<evidence type="ECO:0000256" key="5">
    <source>
        <dbReference type="ARBA" id="ARBA00022842"/>
    </source>
</evidence>
<keyword evidence="8" id="KW-0239">DNA-directed DNA polymerase</keyword>
<dbReference type="GO" id="GO:0016787">
    <property type="term" value="F:hydrolase activity"/>
    <property type="evidence" value="ECO:0007669"/>
    <property type="project" value="UniProtKB-KW"/>
</dbReference>
<dbReference type="GO" id="GO:0015074">
    <property type="term" value="P:DNA integration"/>
    <property type="evidence" value="ECO:0007669"/>
    <property type="project" value="UniProtKB-KW"/>
</dbReference>
<proteinExistence type="predicted"/>
<accession>A0AAV4CFI4</accession>
<keyword evidence="8" id="KW-0808">Transferase</keyword>
<keyword evidence="2" id="KW-0479">Metal-binding</keyword>
<dbReference type="InterPro" id="IPR039537">
    <property type="entry name" value="Retrotran_Ty1/copia-like"/>
</dbReference>